<organism evidence="1 2">
    <name type="scientific">Bauhinia variegata</name>
    <name type="common">Purple orchid tree</name>
    <name type="synonym">Phanera variegata</name>
    <dbReference type="NCBI Taxonomy" id="167791"/>
    <lineage>
        <taxon>Eukaryota</taxon>
        <taxon>Viridiplantae</taxon>
        <taxon>Streptophyta</taxon>
        <taxon>Embryophyta</taxon>
        <taxon>Tracheophyta</taxon>
        <taxon>Spermatophyta</taxon>
        <taxon>Magnoliopsida</taxon>
        <taxon>eudicotyledons</taxon>
        <taxon>Gunneridae</taxon>
        <taxon>Pentapetalae</taxon>
        <taxon>rosids</taxon>
        <taxon>fabids</taxon>
        <taxon>Fabales</taxon>
        <taxon>Fabaceae</taxon>
        <taxon>Cercidoideae</taxon>
        <taxon>Cercideae</taxon>
        <taxon>Bauhiniinae</taxon>
        <taxon>Bauhinia</taxon>
    </lineage>
</organism>
<accession>A0ACB9LZ04</accession>
<evidence type="ECO:0000313" key="1">
    <source>
        <dbReference type="EMBL" id="KAI4316160.1"/>
    </source>
</evidence>
<keyword evidence="2" id="KW-1185">Reference proteome</keyword>
<comment type="caution">
    <text evidence="1">The sequence shown here is derived from an EMBL/GenBank/DDBJ whole genome shotgun (WGS) entry which is preliminary data.</text>
</comment>
<evidence type="ECO:0000313" key="2">
    <source>
        <dbReference type="Proteomes" id="UP000828941"/>
    </source>
</evidence>
<dbReference type="EMBL" id="CM039435">
    <property type="protein sequence ID" value="KAI4316160.1"/>
    <property type="molecule type" value="Genomic_DNA"/>
</dbReference>
<sequence>MESHLLPIFTTFLALALVATHAALPPQLYWKSVLPNTPMPKTISDLLNPDWTEDKGTTVNVGKGGVNVNAGHGKPGGTNVNVGKGGVNVNTGKGKPGGTNVNVGHGGVNMRQRSCKIPLSCAKSLGLKERISTLESMVDFSICKLGKNVQAIVTEAEPVAEGGNWE</sequence>
<dbReference type="Proteomes" id="UP000828941">
    <property type="component" value="Chromosome 10"/>
</dbReference>
<gene>
    <name evidence="1" type="ORF">L6164_024166</name>
</gene>
<name>A0ACB9LZ04_BAUVA</name>
<reference evidence="1 2" key="1">
    <citation type="journal article" date="2022" name="DNA Res.">
        <title>Chromosomal-level genome assembly of the orchid tree Bauhinia variegata (Leguminosae; Cercidoideae) supports the allotetraploid origin hypothesis of Bauhinia.</title>
        <authorList>
            <person name="Zhong Y."/>
            <person name="Chen Y."/>
            <person name="Zheng D."/>
            <person name="Pang J."/>
            <person name="Liu Y."/>
            <person name="Luo S."/>
            <person name="Meng S."/>
            <person name="Qian L."/>
            <person name="Wei D."/>
            <person name="Dai S."/>
            <person name="Zhou R."/>
        </authorList>
    </citation>
    <scope>NUCLEOTIDE SEQUENCE [LARGE SCALE GENOMIC DNA]</scope>
    <source>
        <strain evidence="1">BV-YZ2020</strain>
    </source>
</reference>
<protein>
    <submittedName>
        <fullName evidence="1">Uncharacterized protein</fullName>
    </submittedName>
</protein>
<proteinExistence type="predicted"/>